<proteinExistence type="predicted"/>
<comment type="caution">
    <text evidence="1">The sequence shown here is derived from an EMBL/GenBank/DDBJ whole genome shotgun (WGS) entry which is preliminary data.</text>
</comment>
<sequence length="104" mass="11751">MFSDCGNFLGSHLQSPRRNCCRVMDGKKKGSMVVDVGICNEEISHYPLDSHHGIETESNDGVQSLKINDIHSRFNRKRGLAVQEMGPTKHVLSKFRKNHGLLFQ</sequence>
<accession>A0AAN7R4B1</accession>
<gene>
    <name evidence="1" type="ORF">SAY86_011518</name>
</gene>
<evidence type="ECO:0000313" key="2">
    <source>
        <dbReference type="Proteomes" id="UP001346149"/>
    </source>
</evidence>
<keyword evidence="2" id="KW-1185">Reference proteome</keyword>
<organism evidence="1 2">
    <name type="scientific">Trapa natans</name>
    <name type="common">Water chestnut</name>
    <dbReference type="NCBI Taxonomy" id="22666"/>
    <lineage>
        <taxon>Eukaryota</taxon>
        <taxon>Viridiplantae</taxon>
        <taxon>Streptophyta</taxon>
        <taxon>Embryophyta</taxon>
        <taxon>Tracheophyta</taxon>
        <taxon>Spermatophyta</taxon>
        <taxon>Magnoliopsida</taxon>
        <taxon>eudicotyledons</taxon>
        <taxon>Gunneridae</taxon>
        <taxon>Pentapetalae</taxon>
        <taxon>rosids</taxon>
        <taxon>malvids</taxon>
        <taxon>Myrtales</taxon>
        <taxon>Lythraceae</taxon>
        <taxon>Trapa</taxon>
    </lineage>
</organism>
<dbReference type="Proteomes" id="UP001346149">
    <property type="component" value="Unassembled WGS sequence"/>
</dbReference>
<dbReference type="EMBL" id="JAXQNO010000012">
    <property type="protein sequence ID" value="KAK4787685.1"/>
    <property type="molecule type" value="Genomic_DNA"/>
</dbReference>
<reference evidence="1 2" key="1">
    <citation type="journal article" date="2023" name="Hortic Res">
        <title>Pangenome of water caltrop reveals structural variations and asymmetric subgenome divergence after allopolyploidization.</title>
        <authorList>
            <person name="Zhang X."/>
            <person name="Chen Y."/>
            <person name="Wang L."/>
            <person name="Yuan Y."/>
            <person name="Fang M."/>
            <person name="Shi L."/>
            <person name="Lu R."/>
            <person name="Comes H.P."/>
            <person name="Ma Y."/>
            <person name="Chen Y."/>
            <person name="Huang G."/>
            <person name="Zhou Y."/>
            <person name="Zheng Z."/>
            <person name="Qiu Y."/>
        </authorList>
    </citation>
    <scope>NUCLEOTIDE SEQUENCE [LARGE SCALE GENOMIC DNA]</scope>
    <source>
        <strain evidence="1">F231</strain>
    </source>
</reference>
<evidence type="ECO:0000313" key="1">
    <source>
        <dbReference type="EMBL" id="KAK4787685.1"/>
    </source>
</evidence>
<name>A0AAN7R4B1_TRANT</name>
<protein>
    <submittedName>
        <fullName evidence="1">Uncharacterized protein</fullName>
    </submittedName>
</protein>
<dbReference type="AlphaFoldDB" id="A0AAN7R4B1"/>